<reference evidence="2" key="1">
    <citation type="submission" date="2017-02" db="UniProtKB">
        <authorList>
            <consortium name="WormBaseParasite"/>
        </authorList>
    </citation>
    <scope>IDENTIFICATION</scope>
</reference>
<dbReference type="Proteomes" id="UP000036681">
    <property type="component" value="Unplaced"/>
</dbReference>
<dbReference type="WBParaSite" id="ALUE_0000280701-mRNA-1">
    <property type="protein sequence ID" value="ALUE_0000280701-mRNA-1"/>
    <property type="gene ID" value="ALUE_0000280701"/>
</dbReference>
<organism evidence="1 2">
    <name type="scientific">Ascaris lumbricoides</name>
    <name type="common">Giant roundworm</name>
    <dbReference type="NCBI Taxonomy" id="6252"/>
    <lineage>
        <taxon>Eukaryota</taxon>
        <taxon>Metazoa</taxon>
        <taxon>Ecdysozoa</taxon>
        <taxon>Nematoda</taxon>
        <taxon>Chromadorea</taxon>
        <taxon>Rhabditida</taxon>
        <taxon>Spirurina</taxon>
        <taxon>Ascaridomorpha</taxon>
        <taxon>Ascaridoidea</taxon>
        <taxon>Ascarididae</taxon>
        <taxon>Ascaris</taxon>
    </lineage>
</organism>
<keyword evidence="1" id="KW-1185">Reference proteome</keyword>
<evidence type="ECO:0000313" key="1">
    <source>
        <dbReference type="Proteomes" id="UP000036681"/>
    </source>
</evidence>
<protein>
    <submittedName>
        <fullName evidence="2">Uncharacterized protein</fullName>
    </submittedName>
</protein>
<sequence length="81" mass="8774">MLVSYACDTDSSILHFGSADLAHRQLGVNDNSVLERPDAVILRPKAVLAPPPWHTKGYTETKVHLLSVSVITSLRSSTCEG</sequence>
<proteinExistence type="predicted"/>
<dbReference type="AlphaFoldDB" id="A0A0M3HMN4"/>
<accession>A0A0M3HMN4</accession>
<evidence type="ECO:0000313" key="2">
    <source>
        <dbReference type="WBParaSite" id="ALUE_0000280701-mRNA-1"/>
    </source>
</evidence>
<name>A0A0M3HMN4_ASCLU</name>